<comment type="caution">
    <text evidence="3">The sequence shown here is derived from an EMBL/GenBank/DDBJ whole genome shotgun (WGS) entry which is preliminary data.</text>
</comment>
<name>A0ABT6FK76_9BACT</name>
<evidence type="ECO:0000313" key="4">
    <source>
        <dbReference type="Proteomes" id="UP001216907"/>
    </source>
</evidence>
<gene>
    <name evidence="3" type="ORF">PZE19_29680</name>
</gene>
<evidence type="ECO:0000313" key="3">
    <source>
        <dbReference type="EMBL" id="MDG3007955.1"/>
    </source>
</evidence>
<dbReference type="Proteomes" id="UP001216907">
    <property type="component" value="Unassembled WGS sequence"/>
</dbReference>
<feature type="region of interest" description="Disordered" evidence="1">
    <location>
        <begin position="1"/>
        <end position="24"/>
    </location>
</feature>
<keyword evidence="2" id="KW-0472">Membrane</keyword>
<evidence type="ECO:0000256" key="2">
    <source>
        <dbReference type="SAM" id="Phobius"/>
    </source>
</evidence>
<keyword evidence="4" id="KW-1185">Reference proteome</keyword>
<accession>A0ABT6FK76</accession>
<protein>
    <submittedName>
        <fullName evidence="3">Uncharacterized protein</fullName>
    </submittedName>
</protein>
<proteinExistence type="predicted"/>
<organism evidence="3 4">
    <name type="scientific">Paludisphaera mucosa</name>
    <dbReference type="NCBI Taxonomy" id="3030827"/>
    <lineage>
        <taxon>Bacteria</taxon>
        <taxon>Pseudomonadati</taxon>
        <taxon>Planctomycetota</taxon>
        <taxon>Planctomycetia</taxon>
        <taxon>Isosphaerales</taxon>
        <taxon>Isosphaeraceae</taxon>
        <taxon>Paludisphaera</taxon>
    </lineage>
</organism>
<reference evidence="3 4" key="1">
    <citation type="submission" date="2023-03" db="EMBL/GenBank/DDBJ databases">
        <title>Paludisphaera mucosa sp. nov. a novel planctomycete from northern fen.</title>
        <authorList>
            <person name="Ivanova A."/>
        </authorList>
    </citation>
    <scope>NUCLEOTIDE SEQUENCE [LARGE SCALE GENOMIC DNA]</scope>
    <source>
        <strain evidence="3 4">Pla2</strain>
    </source>
</reference>
<feature type="transmembrane region" description="Helical" evidence="2">
    <location>
        <begin position="105"/>
        <end position="123"/>
    </location>
</feature>
<evidence type="ECO:0000256" key="1">
    <source>
        <dbReference type="SAM" id="MobiDB-lite"/>
    </source>
</evidence>
<dbReference type="EMBL" id="JARRAG010000002">
    <property type="protein sequence ID" value="MDG3007955.1"/>
    <property type="molecule type" value="Genomic_DNA"/>
</dbReference>
<keyword evidence="2" id="KW-1133">Transmembrane helix</keyword>
<feature type="transmembrane region" description="Helical" evidence="2">
    <location>
        <begin position="73"/>
        <end position="93"/>
    </location>
</feature>
<sequence>MHPEPPATPGDSIGLGDDGPPDGSIARRRFGPSQLVLFAAMAALTLAVPPLVYEMLKQPHSPLHPMGPWERGAYMLLSALAVWTLILAAIPLAGGRRGLRRAARCYGYTAAYASAAAMLLLFLDEIVSKAIPYVRGAPFPPGAPWQVLGKLAFPWPGTWYSHELWKVVVEGNGATAAAVVGAWAALALSGAGRRPTGWFDRIGVLMGVLRISGFLVRRVEPYLPAWW</sequence>
<keyword evidence="2" id="KW-0812">Transmembrane</keyword>
<dbReference type="RefSeq" id="WP_277864223.1">
    <property type="nucleotide sequence ID" value="NZ_JARRAG010000002.1"/>
</dbReference>
<feature type="transmembrane region" description="Helical" evidence="2">
    <location>
        <begin position="35"/>
        <end position="53"/>
    </location>
</feature>